<evidence type="ECO:0000313" key="3">
    <source>
        <dbReference type="EMBL" id="KAF4627531.1"/>
    </source>
</evidence>
<keyword evidence="4" id="KW-1185">Reference proteome</keyword>
<feature type="compositionally biased region" description="Polar residues" evidence="1">
    <location>
        <begin position="182"/>
        <end position="198"/>
    </location>
</feature>
<name>A0A8H4RF69_9HELO</name>
<feature type="compositionally biased region" description="Polar residues" evidence="1">
    <location>
        <begin position="120"/>
        <end position="145"/>
    </location>
</feature>
<evidence type="ECO:0000259" key="2">
    <source>
        <dbReference type="Pfam" id="PF25545"/>
    </source>
</evidence>
<feature type="region of interest" description="Disordered" evidence="1">
    <location>
        <begin position="77"/>
        <end position="146"/>
    </location>
</feature>
<feature type="region of interest" description="Disordered" evidence="1">
    <location>
        <begin position="527"/>
        <end position="565"/>
    </location>
</feature>
<feature type="compositionally biased region" description="Basic residues" evidence="1">
    <location>
        <begin position="105"/>
        <end position="119"/>
    </location>
</feature>
<dbReference type="InterPro" id="IPR057684">
    <property type="entry name" value="DUF7924"/>
</dbReference>
<gene>
    <name evidence="3" type="ORF">G7Y89_g10625</name>
</gene>
<feature type="region of interest" description="Disordered" evidence="1">
    <location>
        <begin position="1"/>
        <end position="35"/>
    </location>
</feature>
<feature type="domain" description="DUF7924" evidence="2">
    <location>
        <begin position="296"/>
        <end position="462"/>
    </location>
</feature>
<organism evidence="3 4">
    <name type="scientific">Cudoniella acicularis</name>
    <dbReference type="NCBI Taxonomy" id="354080"/>
    <lineage>
        <taxon>Eukaryota</taxon>
        <taxon>Fungi</taxon>
        <taxon>Dikarya</taxon>
        <taxon>Ascomycota</taxon>
        <taxon>Pezizomycotina</taxon>
        <taxon>Leotiomycetes</taxon>
        <taxon>Helotiales</taxon>
        <taxon>Tricladiaceae</taxon>
        <taxon>Cudoniella</taxon>
    </lineage>
</organism>
<protein>
    <recommendedName>
        <fullName evidence="2">DUF7924 domain-containing protein</fullName>
    </recommendedName>
</protein>
<dbReference type="EMBL" id="JAAMPI010000954">
    <property type="protein sequence ID" value="KAF4627531.1"/>
    <property type="molecule type" value="Genomic_DNA"/>
</dbReference>
<feature type="compositionally biased region" description="Polar residues" evidence="1">
    <location>
        <begin position="538"/>
        <end position="565"/>
    </location>
</feature>
<proteinExistence type="predicted"/>
<accession>A0A8H4RF69</accession>
<dbReference type="OrthoDB" id="3543224at2759"/>
<evidence type="ECO:0000256" key="1">
    <source>
        <dbReference type="SAM" id="MobiDB-lite"/>
    </source>
</evidence>
<feature type="compositionally biased region" description="Basic and acidic residues" evidence="1">
    <location>
        <begin position="1"/>
        <end position="14"/>
    </location>
</feature>
<dbReference type="AlphaFoldDB" id="A0A8H4RF69"/>
<dbReference type="Pfam" id="PF25545">
    <property type="entry name" value="DUF7924"/>
    <property type="match status" value="1"/>
</dbReference>
<feature type="compositionally biased region" description="Basic and acidic residues" evidence="1">
    <location>
        <begin position="171"/>
        <end position="181"/>
    </location>
</feature>
<sequence length="565" mass="64072">MKSTIDCDKPDNTSHTHQRPRTRAQTKLEAEGRKKHLAQQVVSLGRRFSARQRRLQPGELSVDQLLQLRLHEYQTSTKVESRAERNRKRVIKNSQPKKQVEKQVVKKPAKQQTKRKPASTRRQTGQEKSTQQAGKAPATQAQGSDLANWLDRVVPVSPEGLGQEETLSRGPDLDAENRLEDNMNSNSTSRADGSTTQKGGRHGSIKVSLEKLRVRRVLREPKPDSRLEHLNLILTTELPERSLKDIRDLRSVAANFLQQIDENPNDSCYVYIDDFSFHFDEGKSKIHYPIVNRRYFDADLKRCLTKNEAVLQRTIMIHIINQYWLDPIFDWNTKGQWSQPKDTRLPSREDDDISLPKPDLAISFTLNSFTVAEDESDPIPPDLTKCLSPDGGNRCFPFLFFEVKKAGADLQDAYTANLHSASQALYNIYSWMVRSDKEDIFLEQVRVFSVVFNAQDLGVRVHRALKLATGGGAISFQFDEFRPLGRYTKDSACLLMKAIITDYAAKELHPILKATFAETVSQEDGRIANKRKTAAEGASSSKRNRTSMTDITQTGQSFGMSNLNT</sequence>
<dbReference type="Proteomes" id="UP000566819">
    <property type="component" value="Unassembled WGS sequence"/>
</dbReference>
<evidence type="ECO:0000313" key="4">
    <source>
        <dbReference type="Proteomes" id="UP000566819"/>
    </source>
</evidence>
<comment type="caution">
    <text evidence="3">The sequence shown here is derived from an EMBL/GenBank/DDBJ whole genome shotgun (WGS) entry which is preliminary data.</text>
</comment>
<reference evidence="3 4" key="1">
    <citation type="submission" date="2020-03" db="EMBL/GenBank/DDBJ databases">
        <title>Draft Genome Sequence of Cudoniella acicularis.</title>
        <authorList>
            <person name="Buettner E."/>
            <person name="Kellner H."/>
        </authorList>
    </citation>
    <scope>NUCLEOTIDE SEQUENCE [LARGE SCALE GENOMIC DNA]</scope>
    <source>
        <strain evidence="3 4">DSM 108380</strain>
    </source>
</reference>
<feature type="region of interest" description="Disordered" evidence="1">
    <location>
        <begin position="158"/>
        <end position="204"/>
    </location>
</feature>